<keyword evidence="2" id="KW-0813">Transport</keyword>
<keyword evidence="5" id="KW-0598">Phosphotransferase system</keyword>
<dbReference type="PANTHER" id="PTHR30175">
    <property type="entry name" value="PHOSPHOTRANSFERASE SYSTEM TRANSPORT PROTEIN"/>
    <property type="match status" value="1"/>
</dbReference>
<evidence type="ECO:0000256" key="5">
    <source>
        <dbReference type="ARBA" id="ARBA00022683"/>
    </source>
</evidence>
<dbReference type="Proteomes" id="UP000339249">
    <property type="component" value="Unassembled WGS sequence"/>
</dbReference>
<dbReference type="InterPro" id="IPR050558">
    <property type="entry name" value="PTS_Sugar-Specific_Components"/>
</dbReference>
<dbReference type="PROSITE" id="PS51103">
    <property type="entry name" value="PTS_EIIC_TYPE_1"/>
    <property type="match status" value="1"/>
</dbReference>
<dbReference type="Pfam" id="PF02378">
    <property type="entry name" value="PTS_EIIC"/>
    <property type="match status" value="1"/>
</dbReference>
<evidence type="ECO:0000256" key="8">
    <source>
        <dbReference type="ARBA" id="ARBA00023136"/>
    </source>
</evidence>
<evidence type="ECO:0000259" key="10">
    <source>
        <dbReference type="PROSITE" id="PS51103"/>
    </source>
</evidence>
<protein>
    <submittedName>
        <fullName evidence="11">PTS system sac EIIBC component</fullName>
    </submittedName>
</protein>
<dbReference type="PANTHER" id="PTHR30175:SF7">
    <property type="entry name" value="NEGATIVE REGULATOR OF SACY ACTIVITY"/>
    <property type="match status" value="1"/>
</dbReference>
<proteinExistence type="predicted"/>
<evidence type="ECO:0000313" key="11">
    <source>
        <dbReference type="EMBL" id="VTN14736.1"/>
    </source>
</evidence>
<name>A0A4U9DAV2_RAOTE</name>
<gene>
    <name evidence="11" type="primary">sacX_3</name>
    <name evidence="11" type="ORF">NCTC9185_06804</name>
</gene>
<dbReference type="GO" id="GO:0015771">
    <property type="term" value="P:trehalose transport"/>
    <property type="evidence" value="ECO:0007669"/>
    <property type="project" value="TreeGrafter"/>
</dbReference>
<keyword evidence="6 9" id="KW-0812">Transmembrane</keyword>
<evidence type="ECO:0000256" key="3">
    <source>
        <dbReference type="ARBA" id="ARBA00022475"/>
    </source>
</evidence>
<organism evidence="11 12">
    <name type="scientific">Raoultella terrigena</name>
    <name type="common">Klebsiella terrigena</name>
    <dbReference type="NCBI Taxonomy" id="577"/>
    <lineage>
        <taxon>Bacteria</taxon>
        <taxon>Pseudomonadati</taxon>
        <taxon>Pseudomonadota</taxon>
        <taxon>Gammaproteobacteria</taxon>
        <taxon>Enterobacterales</taxon>
        <taxon>Enterobacteriaceae</taxon>
        <taxon>Klebsiella/Raoultella group</taxon>
        <taxon>Raoultella</taxon>
    </lineage>
</organism>
<dbReference type="GO" id="GO:0005886">
    <property type="term" value="C:plasma membrane"/>
    <property type="evidence" value="ECO:0007669"/>
    <property type="project" value="UniProtKB-SubCell"/>
</dbReference>
<dbReference type="GO" id="GO:0090589">
    <property type="term" value="F:protein-phosphocysteine-trehalose phosphotransferase system transporter activity"/>
    <property type="evidence" value="ECO:0007669"/>
    <property type="project" value="TreeGrafter"/>
</dbReference>
<keyword evidence="7 9" id="KW-1133">Transmembrane helix</keyword>
<evidence type="ECO:0000256" key="9">
    <source>
        <dbReference type="SAM" id="Phobius"/>
    </source>
</evidence>
<evidence type="ECO:0000256" key="4">
    <source>
        <dbReference type="ARBA" id="ARBA00022597"/>
    </source>
</evidence>
<evidence type="ECO:0000256" key="7">
    <source>
        <dbReference type="ARBA" id="ARBA00022989"/>
    </source>
</evidence>
<dbReference type="InterPro" id="IPR013013">
    <property type="entry name" value="PTS_EIIC_1"/>
</dbReference>
<evidence type="ECO:0000256" key="6">
    <source>
        <dbReference type="ARBA" id="ARBA00022692"/>
    </source>
</evidence>
<keyword evidence="3" id="KW-1003">Cell membrane</keyword>
<feature type="domain" description="PTS EIIC type-1" evidence="10">
    <location>
        <begin position="1"/>
        <end position="122"/>
    </location>
</feature>
<keyword evidence="4" id="KW-0762">Sugar transport</keyword>
<dbReference type="InterPro" id="IPR003352">
    <property type="entry name" value="PTS_EIIC"/>
</dbReference>
<dbReference type="GO" id="GO:0009401">
    <property type="term" value="P:phosphoenolpyruvate-dependent sugar phosphotransferase system"/>
    <property type="evidence" value="ECO:0007669"/>
    <property type="project" value="UniProtKB-KW"/>
</dbReference>
<reference evidence="11 12" key="1">
    <citation type="submission" date="2019-04" db="EMBL/GenBank/DDBJ databases">
        <authorList>
            <consortium name="Pathogen Informatics"/>
        </authorList>
    </citation>
    <scope>NUCLEOTIDE SEQUENCE [LARGE SCALE GENOMIC DNA]</scope>
    <source>
        <strain evidence="11 12">NCTC9185</strain>
    </source>
</reference>
<dbReference type="EMBL" id="CABDVU010000001">
    <property type="protein sequence ID" value="VTN14736.1"/>
    <property type="molecule type" value="Genomic_DNA"/>
</dbReference>
<keyword evidence="8 9" id="KW-0472">Membrane</keyword>
<feature type="transmembrane region" description="Helical" evidence="9">
    <location>
        <begin position="52"/>
        <end position="76"/>
    </location>
</feature>
<comment type="subcellular location">
    <subcellularLocation>
        <location evidence="1">Cell membrane</location>
        <topology evidence="1">Multi-pass membrane protein</topology>
    </subcellularLocation>
</comment>
<evidence type="ECO:0000256" key="1">
    <source>
        <dbReference type="ARBA" id="ARBA00004651"/>
    </source>
</evidence>
<evidence type="ECO:0000256" key="2">
    <source>
        <dbReference type="ARBA" id="ARBA00022448"/>
    </source>
</evidence>
<evidence type="ECO:0000313" key="12">
    <source>
        <dbReference type="Proteomes" id="UP000339249"/>
    </source>
</evidence>
<dbReference type="GO" id="GO:0008982">
    <property type="term" value="F:protein-N(PI)-phosphohistidine-sugar phosphotransferase activity"/>
    <property type="evidence" value="ECO:0007669"/>
    <property type="project" value="InterPro"/>
</dbReference>
<feature type="transmembrane region" description="Helical" evidence="9">
    <location>
        <begin position="20"/>
        <end position="40"/>
    </location>
</feature>
<accession>A0A4U9DAV2</accession>
<dbReference type="AlphaFoldDB" id="A0A4U9DAV2"/>
<sequence length="122" mass="12808">MVYEHRREAAAPVIPDALDLILTPFLTVIISGFIALLIIGPAGRALGDGISFVLSTLIAHAGWLAGLLFGGLYSVIVITGITTASTPLRPDCWATRRSASTSCCRFGPWPTLLRAALSGGMV</sequence>